<evidence type="ECO:0000256" key="7">
    <source>
        <dbReference type="SAM" id="Phobius"/>
    </source>
</evidence>
<gene>
    <name evidence="9" type="ORF">CYMTET_4755</name>
</gene>
<dbReference type="AlphaFoldDB" id="A0AAE0LJK7"/>
<dbReference type="PANTHER" id="PTHR22901">
    <property type="entry name" value="SIALATE O-ACETYLESTERASE"/>
    <property type="match status" value="1"/>
</dbReference>
<evidence type="ECO:0000256" key="5">
    <source>
        <dbReference type="ARBA" id="ARBA00022801"/>
    </source>
</evidence>
<organism evidence="9 10">
    <name type="scientific">Cymbomonas tetramitiformis</name>
    <dbReference type="NCBI Taxonomy" id="36881"/>
    <lineage>
        <taxon>Eukaryota</taxon>
        <taxon>Viridiplantae</taxon>
        <taxon>Chlorophyta</taxon>
        <taxon>Pyramimonadophyceae</taxon>
        <taxon>Pyramimonadales</taxon>
        <taxon>Pyramimonadaceae</taxon>
        <taxon>Cymbomonas</taxon>
    </lineage>
</organism>
<evidence type="ECO:0000313" key="9">
    <source>
        <dbReference type="EMBL" id="KAK3287746.1"/>
    </source>
</evidence>
<dbReference type="GO" id="GO:0005975">
    <property type="term" value="P:carbohydrate metabolic process"/>
    <property type="evidence" value="ECO:0007669"/>
    <property type="project" value="TreeGrafter"/>
</dbReference>
<dbReference type="GO" id="GO:0001681">
    <property type="term" value="F:sialate O-acetylesterase activity"/>
    <property type="evidence" value="ECO:0007669"/>
    <property type="project" value="InterPro"/>
</dbReference>
<comment type="function">
    <text evidence="1">Hydrolyzes acetyl esters in homogalacturonan regions of pectin. In type I primary cell wall, galacturonic acid residues of pectin can be acetylated at the O-2 and O-3 positions. Decreasing the degree of acetylation of pectin gels in vitro alters their physical properties.</text>
</comment>
<dbReference type="SUPFAM" id="SSF52266">
    <property type="entry name" value="SGNH hydrolase"/>
    <property type="match status" value="1"/>
</dbReference>
<keyword evidence="10" id="KW-1185">Reference proteome</keyword>
<evidence type="ECO:0000256" key="3">
    <source>
        <dbReference type="ARBA" id="ARBA00005784"/>
    </source>
</evidence>
<feature type="compositionally biased region" description="Pro residues" evidence="6">
    <location>
        <begin position="971"/>
        <end position="986"/>
    </location>
</feature>
<feature type="domain" description="Sialate O-acetylesterase" evidence="8">
    <location>
        <begin position="400"/>
        <end position="638"/>
    </location>
</feature>
<dbReference type="Pfam" id="PF03283">
    <property type="entry name" value="PAE"/>
    <property type="match status" value="1"/>
</dbReference>
<accession>A0AAE0LJK7</accession>
<keyword evidence="7" id="KW-0812">Transmembrane</keyword>
<sequence>MVKVDWMATWQGGNISKDGIFNDLSDSNLVFLPYCSGDAWMGNGTAWGIPFRGRHIVQTLISELDVQPGDDFLLSGCSAGGRGAMVQLDTVRELLPSGCHVRGVLDSPAWQDMDLFYPEPTAHTFGSQCELAYIHFAPPISPACASAYPQEDHWRCICGEYTLPHLREDYFLIAYLYDSFQLTALEVWMHPPYEGARLEYAESFAQHMNNTVREVHRAGKAVSAPACYLHCATEDSRFHAVAADGVIVSALFLEWYNNTRANTSLSSQEPRDALIAVDHCEGFDCGAGCSHSWVKAPPPPEPLSPPPSLWLSNAFGDHMVLQRDGPYSIFGWSSNLVNAAVAVEVSDQHGRVSFGSGTVQASGRWQVSPSPAVGAGGPFSVSVSAEGVTFAHLSDVHFGDVFLCAGQSNMQFPATGDLTYNCSEATQLPLVRLFQVQRTSERRVPQDVEPGVAQYGGAWAVSSEEAVCGEMETHTWHYFSAVCFFFGAEVQRALGDVPVGLVEADWGGTAVQVWQSPAAVAACNTPPVHPSPWAPTDYSALWHTMVAPLAELALSGIVWYQGESNARQAQAYRCMFPALVRDWQGRFPHAASQTPLPFIYVELAGTTHMGEGFADLRLAQLAALALPGVARATAVDLADPASPYSAIHPRWKLDIGRRAALQYLHLTRQLPSGTVFEGPSLHTVTSISGDLPPLPSDGQVVLRLSGEGSGELSLRGTRGCTSCCAGGKSSDQGTAGLFVVRLADGEHTAYLESISGWSVVVSFSIGITVYDVEELLYAHTNQPECLLYNAEGFPMSPFAVAMPQLASAPSSLKQGYTHFKFYPYAIRSESDPYCGNIVQLEEIMLYDVFGQLMSNVAASNPYGDNPAGQGPDQAVDGSGETKWVDRNHGPLVLQPAEATLLSAYSWVTADDCPSRDPVSWYLEASRDGGATFWQLDHRRDVPVTETRKWTAGVYFIESLPSNLSSGSGLPSPSPPTSPPPSPPPPKAVTEEGTAGVLLPIYVFLPLLFAGLVSLIQALQAGTAYLKRFQENTQYNPLSISDSISSQNPDL</sequence>
<keyword evidence="7" id="KW-1133">Transmembrane helix</keyword>
<evidence type="ECO:0000256" key="6">
    <source>
        <dbReference type="SAM" id="MobiDB-lite"/>
    </source>
</evidence>
<dbReference type="PANTHER" id="PTHR22901:SF0">
    <property type="entry name" value="SIALATE O-ACETYLESTERASE"/>
    <property type="match status" value="1"/>
</dbReference>
<dbReference type="EMBL" id="LGRX02000753">
    <property type="protein sequence ID" value="KAK3287746.1"/>
    <property type="molecule type" value="Genomic_DNA"/>
</dbReference>
<feature type="region of interest" description="Disordered" evidence="6">
    <location>
        <begin position="965"/>
        <end position="990"/>
    </location>
</feature>
<dbReference type="Pfam" id="PF03629">
    <property type="entry name" value="SASA"/>
    <property type="match status" value="1"/>
</dbReference>
<evidence type="ECO:0000256" key="2">
    <source>
        <dbReference type="ARBA" id="ARBA00004191"/>
    </source>
</evidence>
<proteinExistence type="inferred from homology"/>
<name>A0AAE0LJK7_9CHLO</name>
<comment type="caution">
    <text evidence="9">The sequence shown here is derived from an EMBL/GenBank/DDBJ whole genome shotgun (WGS) entry which is preliminary data.</text>
</comment>
<dbReference type="InterPro" id="IPR036514">
    <property type="entry name" value="SGNH_hydro_sf"/>
</dbReference>
<keyword evidence="5" id="KW-0378">Hydrolase</keyword>
<dbReference type="Proteomes" id="UP001190700">
    <property type="component" value="Unassembled WGS sequence"/>
</dbReference>
<evidence type="ECO:0000256" key="4">
    <source>
        <dbReference type="ARBA" id="ARBA00022512"/>
    </source>
</evidence>
<dbReference type="InterPro" id="IPR004963">
    <property type="entry name" value="PAE/NOTUM"/>
</dbReference>
<keyword evidence="4" id="KW-0134">Cell wall</keyword>
<evidence type="ECO:0000256" key="1">
    <source>
        <dbReference type="ARBA" id="ARBA00003534"/>
    </source>
</evidence>
<protein>
    <recommendedName>
        <fullName evidence="8">Sialate O-acetylesterase domain-containing protein</fullName>
    </recommendedName>
</protein>
<dbReference type="InterPro" id="IPR005181">
    <property type="entry name" value="SASA"/>
</dbReference>
<evidence type="ECO:0000259" key="8">
    <source>
        <dbReference type="Pfam" id="PF03629"/>
    </source>
</evidence>
<reference evidence="9 10" key="1">
    <citation type="journal article" date="2015" name="Genome Biol. Evol.">
        <title>Comparative Genomics of a Bacterivorous Green Alga Reveals Evolutionary Causalities and Consequences of Phago-Mixotrophic Mode of Nutrition.</title>
        <authorList>
            <person name="Burns J.A."/>
            <person name="Paasch A."/>
            <person name="Narechania A."/>
            <person name="Kim E."/>
        </authorList>
    </citation>
    <scope>NUCLEOTIDE SEQUENCE [LARGE SCALE GENOMIC DNA]</scope>
    <source>
        <strain evidence="9 10">PLY_AMNH</strain>
    </source>
</reference>
<comment type="subcellular location">
    <subcellularLocation>
        <location evidence="2">Secreted</location>
        <location evidence="2">Cell wall</location>
    </subcellularLocation>
</comment>
<feature type="transmembrane region" description="Helical" evidence="7">
    <location>
        <begin position="996"/>
        <end position="1018"/>
    </location>
</feature>
<evidence type="ECO:0000313" key="10">
    <source>
        <dbReference type="Proteomes" id="UP001190700"/>
    </source>
</evidence>
<keyword evidence="4" id="KW-0964">Secreted</keyword>
<comment type="similarity">
    <text evidence="3">Belongs to the pectinacetylesterase family.</text>
</comment>
<keyword evidence="7" id="KW-0472">Membrane</keyword>
<dbReference type="Gene3D" id="3.40.50.1110">
    <property type="entry name" value="SGNH hydrolase"/>
    <property type="match status" value="1"/>
</dbReference>
<dbReference type="InterPro" id="IPR039329">
    <property type="entry name" value="SIAE"/>
</dbReference>